<evidence type="ECO:0000256" key="2">
    <source>
        <dbReference type="ARBA" id="ARBA00022475"/>
    </source>
</evidence>
<evidence type="ECO:0000313" key="7">
    <source>
        <dbReference type="EMBL" id="NSG86370.1"/>
    </source>
</evidence>
<dbReference type="InterPro" id="IPR001851">
    <property type="entry name" value="ABC_transp_permease"/>
</dbReference>
<proteinExistence type="predicted"/>
<keyword evidence="2" id="KW-1003">Cell membrane</keyword>
<feature type="transmembrane region" description="Helical" evidence="6">
    <location>
        <begin position="39"/>
        <end position="60"/>
    </location>
</feature>
<feature type="transmembrane region" description="Helical" evidence="6">
    <location>
        <begin position="271"/>
        <end position="290"/>
    </location>
</feature>
<comment type="subcellular location">
    <subcellularLocation>
        <location evidence="1">Cell membrane</location>
        <topology evidence="1">Multi-pass membrane protein</topology>
    </subcellularLocation>
</comment>
<protein>
    <submittedName>
        <fullName evidence="7">Sugar ABC transporter permease</fullName>
    </submittedName>
</protein>
<dbReference type="Pfam" id="PF02653">
    <property type="entry name" value="BPD_transp_2"/>
    <property type="match status" value="1"/>
</dbReference>
<gene>
    <name evidence="7" type="ORF">G5B17_13355</name>
</gene>
<organism evidence="7 8">
    <name type="scientific">Blautia faecis</name>
    <dbReference type="NCBI Taxonomy" id="871665"/>
    <lineage>
        <taxon>Bacteria</taxon>
        <taxon>Bacillati</taxon>
        <taxon>Bacillota</taxon>
        <taxon>Clostridia</taxon>
        <taxon>Lachnospirales</taxon>
        <taxon>Lachnospiraceae</taxon>
        <taxon>Blautia</taxon>
    </lineage>
</organism>
<feature type="transmembrane region" description="Helical" evidence="6">
    <location>
        <begin position="125"/>
        <end position="143"/>
    </location>
</feature>
<keyword evidence="3 6" id="KW-0812">Transmembrane</keyword>
<sequence>MSTPKKIAGTFTIPVLTLLILEVICLSHGENIITNQKGFDNFVVYTAIVMITTIALSINLNSGRFDFSLGAMASLSAVVGAKISYAVLGGGSGSAALMLVITIAAGAVLGMVSGLIYVTLRIPPIITSLGVTLIYEGVLYTITSGKYVMTEVQNSSMSGFVGTWIYAAIIIAVVLVLSILLFDYTRFGYDYNALKNGQKVAVNTGIKEIPNAIGCYGICGALMGIVGFLNAARSTTINGGQLNFGSISIMFTAFLPMFIGSYISRYSNKKLGFLLAAVCMSLLNSTFAVLSNVVTASMQSIINAVLLMAFLIYLNNEKLLVRIFTGKIRQ</sequence>
<keyword evidence="5 6" id="KW-0472">Membrane</keyword>
<feature type="transmembrane region" description="Helical" evidence="6">
    <location>
        <begin position="296"/>
        <end position="314"/>
    </location>
</feature>
<evidence type="ECO:0000256" key="3">
    <source>
        <dbReference type="ARBA" id="ARBA00022692"/>
    </source>
</evidence>
<dbReference type="EMBL" id="JAAITS010000038">
    <property type="protein sequence ID" value="NSG86370.1"/>
    <property type="molecule type" value="Genomic_DNA"/>
</dbReference>
<name>A0ABX2HB17_9FIRM</name>
<dbReference type="Proteomes" id="UP001644719">
    <property type="component" value="Unassembled WGS sequence"/>
</dbReference>
<keyword evidence="4 6" id="KW-1133">Transmembrane helix</keyword>
<keyword evidence="8" id="KW-1185">Reference proteome</keyword>
<evidence type="ECO:0000256" key="4">
    <source>
        <dbReference type="ARBA" id="ARBA00022989"/>
    </source>
</evidence>
<evidence type="ECO:0000313" key="8">
    <source>
        <dbReference type="Proteomes" id="UP001644719"/>
    </source>
</evidence>
<evidence type="ECO:0000256" key="5">
    <source>
        <dbReference type="ARBA" id="ARBA00023136"/>
    </source>
</evidence>
<feature type="transmembrane region" description="Helical" evidence="6">
    <location>
        <begin position="163"/>
        <end position="182"/>
    </location>
</feature>
<evidence type="ECO:0000256" key="6">
    <source>
        <dbReference type="SAM" id="Phobius"/>
    </source>
</evidence>
<evidence type="ECO:0000256" key="1">
    <source>
        <dbReference type="ARBA" id="ARBA00004651"/>
    </source>
</evidence>
<dbReference type="RefSeq" id="WP_173770034.1">
    <property type="nucleotide sequence ID" value="NZ_JAAITS010000038.1"/>
</dbReference>
<feature type="transmembrane region" description="Helical" evidence="6">
    <location>
        <begin position="94"/>
        <end position="118"/>
    </location>
</feature>
<comment type="caution">
    <text evidence="7">The sequence shown here is derived from an EMBL/GenBank/DDBJ whole genome shotgun (WGS) entry which is preliminary data.</text>
</comment>
<feature type="transmembrane region" description="Helical" evidence="6">
    <location>
        <begin position="67"/>
        <end position="88"/>
    </location>
</feature>
<dbReference type="PANTHER" id="PTHR32196">
    <property type="entry name" value="ABC TRANSPORTER PERMEASE PROTEIN YPHD-RELATED-RELATED"/>
    <property type="match status" value="1"/>
</dbReference>
<feature type="transmembrane region" description="Helical" evidence="6">
    <location>
        <begin position="213"/>
        <end position="232"/>
    </location>
</feature>
<accession>A0ABX2HB17</accession>
<reference evidence="7 8" key="1">
    <citation type="journal article" date="2020" name="Cell Host Microbe">
        <title>Functional and Genomic Variation between Human-Derived Isolates of Lachnospiraceae Reveals Inter- and Intra-Species Diversity.</title>
        <authorList>
            <person name="Sorbara M.T."/>
            <person name="Littmann E.R."/>
            <person name="Fontana E."/>
            <person name="Moody T.U."/>
            <person name="Kohout C.E."/>
            <person name="Gjonbalaj M."/>
            <person name="Eaton V."/>
            <person name="Seok R."/>
            <person name="Leiner I.M."/>
            <person name="Pamer E.G."/>
        </authorList>
    </citation>
    <scope>NUCLEOTIDE SEQUENCE [LARGE SCALE GENOMIC DNA]</scope>
    <source>
        <strain evidence="7 8">MSK.17.74</strain>
    </source>
</reference>
<feature type="transmembrane region" description="Helical" evidence="6">
    <location>
        <begin position="244"/>
        <end position="264"/>
    </location>
</feature>